<protein>
    <submittedName>
        <fullName evidence="3">200 kDa antigen p200</fullName>
    </submittedName>
</protein>
<keyword evidence="4" id="KW-1185">Reference proteome</keyword>
<evidence type="ECO:0000256" key="2">
    <source>
        <dbReference type="SAM" id="MobiDB-lite"/>
    </source>
</evidence>
<evidence type="ECO:0000256" key="1">
    <source>
        <dbReference type="SAM" id="Coils"/>
    </source>
</evidence>
<keyword evidence="1" id="KW-0175">Coiled coil</keyword>
<dbReference type="Proteomes" id="UP000284403">
    <property type="component" value="Unassembled WGS sequence"/>
</dbReference>
<dbReference type="OrthoDB" id="251095at2759"/>
<feature type="compositionally biased region" description="Basic and acidic residues" evidence="2">
    <location>
        <begin position="510"/>
        <end position="544"/>
    </location>
</feature>
<evidence type="ECO:0000313" key="3">
    <source>
        <dbReference type="EMBL" id="RNF27357.1"/>
    </source>
</evidence>
<feature type="compositionally biased region" description="Basic and acidic residues" evidence="2">
    <location>
        <begin position="292"/>
        <end position="315"/>
    </location>
</feature>
<feature type="compositionally biased region" description="Polar residues" evidence="2">
    <location>
        <begin position="580"/>
        <end position="593"/>
    </location>
</feature>
<feature type="region of interest" description="Disordered" evidence="2">
    <location>
        <begin position="157"/>
        <end position="242"/>
    </location>
</feature>
<name>A0A3R7PM01_9TRYP</name>
<dbReference type="RefSeq" id="XP_029232563.1">
    <property type="nucleotide sequence ID" value="XM_029367369.1"/>
</dbReference>
<feature type="compositionally biased region" description="Basic and acidic residues" evidence="2">
    <location>
        <begin position="233"/>
        <end position="242"/>
    </location>
</feature>
<feature type="region of interest" description="Disordered" evidence="2">
    <location>
        <begin position="292"/>
        <end position="483"/>
    </location>
</feature>
<feature type="compositionally biased region" description="Basic and acidic residues" evidence="2">
    <location>
        <begin position="456"/>
        <end position="483"/>
    </location>
</feature>
<proteinExistence type="predicted"/>
<feature type="region of interest" description="Disordered" evidence="2">
    <location>
        <begin position="510"/>
        <end position="553"/>
    </location>
</feature>
<feature type="compositionally biased region" description="Basic and acidic residues" evidence="2">
    <location>
        <begin position="418"/>
        <end position="441"/>
    </location>
</feature>
<feature type="coiled-coil region" evidence="1">
    <location>
        <begin position="114"/>
        <end position="149"/>
    </location>
</feature>
<feature type="compositionally biased region" description="Polar residues" evidence="2">
    <location>
        <begin position="382"/>
        <end position="396"/>
    </location>
</feature>
<dbReference type="EMBL" id="MKKU01000009">
    <property type="protein sequence ID" value="RNF27357.1"/>
    <property type="molecule type" value="Genomic_DNA"/>
</dbReference>
<sequence>MESDHVAGIGVATRDDPDVSWNPYFSYRAGSCGSATSFGELRGSQGSIRHGSRLSCRSSVRDDAHTLDESRRKQRVIRYMQEERERAARSKLERLEHDDWMSFRALERCERMQYMDDEERAEFLRQEALEAERERVAAEEAARRAAEAALNRRCSAANARPRVESREASVGPRGGKEALVSVTQKPDAAAARASPAEGVESPQKTMAVAQKLEMELRSQLRRAQDDASDAQAEIEKTRQMHRTVEESLLREVKRANDEAAMRKVAEERAASLEKGINDMRRRVAEMAEELRRLRGEAEEEQVRLGEKEEQLRSLREQLSAAQKENAALEATCKQLRAEKDALPTRARNALPPKPAEGQRKQPQRKSIRANNLGDAVAKTEPKSSQQPLQAATNPSRDNQDEVHSLRGQLEQQATALKQVRDENAALKDHLQEETRMRRTFEDLATQAHRAQNDGSPIEKLRQAEEEAKRYKAEAGAARQERDELRATADKEIAFLKDWCARLDAQCRQQMRELREQQPHDATRAPRTEDRAEHLSSARAPRDAAETTSAGDSALVEKLQAELNETRALLKESEEQKQRALATTASLKPKQGTSPKIDGHISSGAPNQIGVLPKANKEPREAEAAGASARGEPAAEWNKEEPLQRANGLPPQAVGPAEARLLPVHVAKEIGVGAGTASVAPNGFSTELEELREQLASLQQELEKERQARVDAEREAAAQKARADKEAAASMGKKKKTKDKAKCHC</sequence>
<dbReference type="AlphaFoldDB" id="A0A3R7PM01"/>
<feature type="compositionally biased region" description="Basic and acidic residues" evidence="2">
    <location>
        <begin position="212"/>
        <end position="225"/>
    </location>
</feature>
<feature type="region of interest" description="Disordered" evidence="2">
    <location>
        <begin position="569"/>
        <end position="653"/>
    </location>
</feature>
<accession>A0A3R7PM01</accession>
<organism evidence="3 4">
    <name type="scientific">Trypanosoma conorhini</name>
    <dbReference type="NCBI Taxonomy" id="83891"/>
    <lineage>
        <taxon>Eukaryota</taxon>
        <taxon>Discoba</taxon>
        <taxon>Euglenozoa</taxon>
        <taxon>Kinetoplastea</taxon>
        <taxon>Metakinetoplastina</taxon>
        <taxon>Trypanosomatida</taxon>
        <taxon>Trypanosomatidae</taxon>
        <taxon>Trypanosoma</taxon>
    </lineage>
</organism>
<comment type="caution">
    <text evidence="3">The sequence shown here is derived from an EMBL/GenBank/DDBJ whole genome shotgun (WGS) entry which is preliminary data.</text>
</comment>
<feature type="compositionally biased region" description="Basic and acidic residues" evidence="2">
    <location>
        <begin position="700"/>
        <end position="726"/>
    </location>
</feature>
<dbReference type="GeneID" id="40314038"/>
<reference evidence="3 4" key="1">
    <citation type="journal article" date="2018" name="BMC Genomics">
        <title>Genomic comparison of Trypanosoma conorhini and Trypanosoma rangeli to Trypanosoma cruzi strains of high and low virulence.</title>
        <authorList>
            <person name="Bradwell K.R."/>
            <person name="Koparde V.N."/>
            <person name="Matveyev A.V."/>
            <person name="Serrano M.G."/>
            <person name="Alves J.M."/>
            <person name="Parikh H."/>
            <person name="Huang B."/>
            <person name="Lee V."/>
            <person name="Espinosa-Alvarez O."/>
            <person name="Ortiz P.A."/>
            <person name="Costa-Martins A.G."/>
            <person name="Teixeira M.M."/>
            <person name="Buck G.A."/>
        </authorList>
    </citation>
    <scope>NUCLEOTIDE SEQUENCE [LARGE SCALE GENOMIC DNA]</scope>
    <source>
        <strain evidence="3 4">025E</strain>
    </source>
</reference>
<feature type="region of interest" description="Disordered" evidence="2">
    <location>
        <begin position="698"/>
        <end position="744"/>
    </location>
</feature>
<evidence type="ECO:0000313" key="4">
    <source>
        <dbReference type="Proteomes" id="UP000284403"/>
    </source>
</evidence>
<feature type="compositionally biased region" description="Low complexity" evidence="2">
    <location>
        <begin position="623"/>
        <end position="635"/>
    </location>
</feature>
<gene>
    <name evidence="3" type="ORF">Tco025E_00427</name>
</gene>